<feature type="domain" description="PH" evidence="2">
    <location>
        <begin position="356"/>
        <end position="456"/>
    </location>
</feature>
<evidence type="ECO:0000256" key="1">
    <source>
        <dbReference type="SAM" id="MobiDB-lite"/>
    </source>
</evidence>
<feature type="compositionally biased region" description="Acidic residues" evidence="1">
    <location>
        <begin position="91"/>
        <end position="104"/>
    </location>
</feature>
<dbReference type="InterPro" id="IPR051707">
    <property type="entry name" value="PI-Interact_SigTrans_Reg"/>
</dbReference>
<dbReference type="PANTHER" id="PTHR14336">
    <property type="entry name" value="TANDEM PH DOMAIN CONTAINING PROTEIN"/>
    <property type="match status" value="1"/>
</dbReference>
<accession>A0A7S3NZK4</accession>
<dbReference type="SMART" id="SM00233">
    <property type="entry name" value="PH"/>
    <property type="match status" value="2"/>
</dbReference>
<feature type="domain" description="PH" evidence="2">
    <location>
        <begin position="688"/>
        <end position="792"/>
    </location>
</feature>
<feature type="compositionally biased region" description="Polar residues" evidence="1">
    <location>
        <begin position="27"/>
        <end position="37"/>
    </location>
</feature>
<dbReference type="InterPro" id="IPR011993">
    <property type="entry name" value="PH-like_dom_sf"/>
</dbReference>
<dbReference type="AlphaFoldDB" id="A0A7S3NZK4"/>
<feature type="region of interest" description="Disordered" evidence="1">
    <location>
        <begin position="85"/>
        <end position="121"/>
    </location>
</feature>
<feature type="region of interest" description="Disordered" evidence="1">
    <location>
        <begin position="292"/>
        <end position="314"/>
    </location>
</feature>
<protein>
    <recommendedName>
        <fullName evidence="2">PH domain-containing protein</fullName>
    </recommendedName>
</protein>
<dbReference type="InterPro" id="IPR001849">
    <property type="entry name" value="PH_domain"/>
</dbReference>
<feature type="compositionally biased region" description="Acidic residues" evidence="1">
    <location>
        <begin position="241"/>
        <end position="250"/>
    </location>
</feature>
<feature type="compositionally biased region" description="Polar residues" evidence="1">
    <location>
        <begin position="190"/>
        <end position="199"/>
    </location>
</feature>
<feature type="compositionally biased region" description="Acidic residues" evidence="1">
    <location>
        <begin position="201"/>
        <end position="217"/>
    </location>
</feature>
<dbReference type="PROSITE" id="PS50003">
    <property type="entry name" value="PH_DOMAIN"/>
    <property type="match status" value="2"/>
</dbReference>
<dbReference type="SUPFAM" id="SSF50729">
    <property type="entry name" value="PH domain-like"/>
    <property type="match status" value="2"/>
</dbReference>
<feature type="region of interest" description="Disordered" evidence="1">
    <location>
        <begin position="1"/>
        <end position="42"/>
    </location>
</feature>
<organism evidence="3">
    <name type="scientific">Amphora coffeiformis</name>
    <dbReference type="NCBI Taxonomy" id="265554"/>
    <lineage>
        <taxon>Eukaryota</taxon>
        <taxon>Sar</taxon>
        <taxon>Stramenopiles</taxon>
        <taxon>Ochrophyta</taxon>
        <taxon>Bacillariophyta</taxon>
        <taxon>Bacillariophyceae</taxon>
        <taxon>Bacillariophycidae</taxon>
        <taxon>Thalassiophysales</taxon>
        <taxon>Catenulaceae</taxon>
        <taxon>Amphora</taxon>
    </lineage>
</organism>
<proteinExistence type="predicted"/>
<reference evidence="3" key="1">
    <citation type="submission" date="2021-01" db="EMBL/GenBank/DDBJ databases">
        <authorList>
            <person name="Corre E."/>
            <person name="Pelletier E."/>
            <person name="Niang G."/>
            <person name="Scheremetjew M."/>
            <person name="Finn R."/>
            <person name="Kale V."/>
            <person name="Holt S."/>
            <person name="Cochrane G."/>
            <person name="Meng A."/>
            <person name="Brown T."/>
            <person name="Cohen L."/>
        </authorList>
    </citation>
    <scope>NUCLEOTIDE SEQUENCE</scope>
    <source>
        <strain evidence="3">CCMP127</strain>
    </source>
</reference>
<feature type="compositionally biased region" description="Polar residues" evidence="1">
    <location>
        <begin position="9"/>
        <end position="20"/>
    </location>
</feature>
<dbReference type="EMBL" id="HBIM01000045">
    <property type="protein sequence ID" value="CAE0401601.1"/>
    <property type="molecule type" value="Transcribed_RNA"/>
</dbReference>
<evidence type="ECO:0000313" key="3">
    <source>
        <dbReference type="EMBL" id="CAE0401601.1"/>
    </source>
</evidence>
<dbReference type="CDD" id="cd00821">
    <property type="entry name" value="PH"/>
    <property type="match status" value="2"/>
</dbReference>
<evidence type="ECO:0000259" key="2">
    <source>
        <dbReference type="PROSITE" id="PS50003"/>
    </source>
</evidence>
<dbReference type="Pfam" id="PF00169">
    <property type="entry name" value="PH"/>
    <property type="match status" value="2"/>
</dbReference>
<feature type="region of interest" description="Disordered" evidence="1">
    <location>
        <begin position="190"/>
        <end position="250"/>
    </location>
</feature>
<sequence>MPRRRRNESLSSLEIDTGYTSPPPTANSPHVNKNVASPTLEDEVEEQIYQEFMVSDDDLGGDSDLNEDKTVELLKAQGLLDSASLLPWKDEFDEQDEDIDADDEGGPRNRLDNDTEPSTPLVATAMSPAALTLSDSKDLPVKGQEDAMLVDDKPWRLTPFRTGKVRDSPIGTPGVAVFRYFRSKLSKQTPSAIDTTLEPQNGDDAEEDGYEDDVEADDTLRGEDDGAADDESSDATSTDSEPAEDDEYVDDEDDLFFLDEVDDEPPTWNRTIDWDGLTMNPLPIHFGRSMGYSRGSDHRRRTSSSSLPDVMGKDPMNMGDANELVWEHALFLQSVWQLLTERDFIGVEGSVDLSDNIWKKGPLKKWSLAVRKNSHRWKVKYCEVRRGNLTYYDDSGQEKRKTIHLRRSDTVVQAKPDHRDSFVFEIVQSGSPTRLWMAKSEEDLQAWIRTLQAAMIGGDESMTESRPVSNYGAYQHGMDSYLQLRNQIQSLDTQYEYKSVIRLATENPIQVPVRWIRDSPFALGGPEGKGVPNIQSSNKTNLARHTGPSHRNVQKSIAQFWNDMRGTTFGVNGFVVPRDSPLAAERIVGALSRCILEFDRAFAEESEIDMDPTSLISELQALSYTRDILLSVFRTKQQQDVIFAVHNLLRNESLVRIEPVETPEDAAAVHLEVAFAGDDMPGDDFSQVEEISTWLRTRRKDSPTSFWKRRFAVLSDGVVLSYFEAATPRPHGLRGQLALNGATVEIEESCPEGREEDKFVLCVNTADEQRWLSFEEEETMMKWKTSIQRTIDSCAQHPPSMEVKQKKGAISKLALPASKMIRSAKDGGTKVLRTAKGGGIKVIRSAKDGGTKVFRSAKDGGMKVFRSAVGILRQKQPDELSARPELPRRPSMQMLMSNTPLTGKRDPTVQCVAQQTYRFAVVENIEAPDTNCFVQAKVFQAFMLSGGTGGRLSRGDSLIEMEFDLGEEIMDEPLDF</sequence>
<name>A0A7S3NZK4_9STRA</name>
<dbReference type="PANTHER" id="PTHR14336:SF8">
    <property type="entry name" value="PROTEIN OPY1"/>
    <property type="match status" value="1"/>
</dbReference>
<dbReference type="Gene3D" id="2.30.29.30">
    <property type="entry name" value="Pleckstrin-homology domain (PH domain)/Phosphotyrosine-binding domain (PTB)"/>
    <property type="match status" value="2"/>
</dbReference>
<gene>
    <name evidence="3" type="ORF">ACOF00016_LOCUS37</name>
</gene>